<feature type="transmembrane region" description="Helical" evidence="8">
    <location>
        <begin position="124"/>
        <end position="142"/>
    </location>
</feature>
<evidence type="ECO:0000256" key="7">
    <source>
        <dbReference type="ARBA" id="ARBA00034125"/>
    </source>
</evidence>
<comment type="subcellular location">
    <subcellularLocation>
        <location evidence="1">Cell membrane</location>
        <topology evidence="1">Multi-pass membrane protein</topology>
    </subcellularLocation>
</comment>
<feature type="domain" description="Threonine/Serine exporter ThrE" evidence="9">
    <location>
        <begin position="7"/>
        <end position="139"/>
    </location>
</feature>
<keyword evidence="3" id="KW-0997">Cell inner membrane</keyword>
<keyword evidence="11" id="KW-1185">Reference proteome</keyword>
<comment type="similarity">
    <text evidence="7">Belongs to the ThrE exporter (TC 2.A.79) family.</text>
</comment>
<dbReference type="Proteomes" id="UP001169069">
    <property type="component" value="Unassembled WGS sequence"/>
</dbReference>
<gene>
    <name evidence="10" type="ORF">PGH07_05870</name>
</gene>
<keyword evidence="5 8" id="KW-1133">Transmembrane helix</keyword>
<keyword evidence="6 8" id="KW-0472">Membrane</keyword>
<evidence type="ECO:0000313" key="11">
    <source>
        <dbReference type="Proteomes" id="UP001169069"/>
    </source>
</evidence>
<feature type="transmembrane region" description="Helical" evidence="8">
    <location>
        <begin position="52"/>
        <end position="69"/>
    </location>
</feature>
<evidence type="ECO:0000256" key="5">
    <source>
        <dbReference type="ARBA" id="ARBA00022989"/>
    </source>
</evidence>
<proteinExistence type="inferred from homology"/>
<evidence type="ECO:0000256" key="1">
    <source>
        <dbReference type="ARBA" id="ARBA00004651"/>
    </source>
</evidence>
<dbReference type="RefSeq" id="WP_289413387.1">
    <property type="nucleotide sequence ID" value="NZ_JAQIBD010000002.1"/>
</dbReference>
<accession>A0ABT7QXY3</accession>
<feature type="transmembrane region" description="Helical" evidence="8">
    <location>
        <begin position="76"/>
        <end position="104"/>
    </location>
</feature>
<evidence type="ECO:0000313" key="10">
    <source>
        <dbReference type="EMBL" id="MDM5271695.1"/>
    </source>
</evidence>
<comment type="caution">
    <text evidence="10">The sequence shown here is derived from an EMBL/GenBank/DDBJ whole genome shotgun (WGS) entry which is preliminary data.</text>
</comment>
<dbReference type="InterPro" id="IPR050539">
    <property type="entry name" value="ThrE_Dicarb/AminoAcid_Exp"/>
</dbReference>
<evidence type="ECO:0000256" key="6">
    <source>
        <dbReference type="ARBA" id="ARBA00023136"/>
    </source>
</evidence>
<evidence type="ECO:0000256" key="3">
    <source>
        <dbReference type="ARBA" id="ARBA00022519"/>
    </source>
</evidence>
<reference evidence="10" key="1">
    <citation type="submission" date="2023-01" db="EMBL/GenBank/DDBJ databases">
        <title>Sulfurovum sp. zt1-1 genome assembly.</title>
        <authorList>
            <person name="Wang J."/>
        </authorList>
    </citation>
    <scope>NUCLEOTIDE SEQUENCE</scope>
    <source>
        <strain evidence="10">Zt1-1</strain>
    </source>
</reference>
<name>A0ABT7QXY3_9BACT</name>
<dbReference type="EMBL" id="JAQIBD010000002">
    <property type="protein sequence ID" value="MDM5271695.1"/>
    <property type="molecule type" value="Genomic_DNA"/>
</dbReference>
<dbReference type="Pfam" id="PF12821">
    <property type="entry name" value="ThrE_2"/>
    <property type="match status" value="1"/>
</dbReference>
<keyword evidence="4 8" id="KW-0812">Transmembrane</keyword>
<dbReference type="InterPro" id="IPR024528">
    <property type="entry name" value="ThrE_2"/>
</dbReference>
<evidence type="ECO:0000256" key="4">
    <source>
        <dbReference type="ARBA" id="ARBA00022692"/>
    </source>
</evidence>
<evidence type="ECO:0000256" key="2">
    <source>
        <dbReference type="ARBA" id="ARBA00022475"/>
    </source>
</evidence>
<organism evidence="10 11">
    <name type="scientific">Sulfurovum zhangzhouensis</name>
    <dbReference type="NCBI Taxonomy" id="3019067"/>
    <lineage>
        <taxon>Bacteria</taxon>
        <taxon>Pseudomonadati</taxon>
        <taxon>Campylobacterota</taxon>
        <taxon>Epsilonproteobacteria</taxon>
        <taxon>Campylobacterales</taxon>
        <taxon>Sulfurovaceae</taxon>
        <taxon>Sulfurovum</taxon>
    </lineage>
</organism>
<evidence type="ECO:0000256" key="8">
    <source>
        <dbReference type="SAM" id="Phobius"/>
    </source>
</evidence>
<dbReference type="PANTHER" id="PTHR34390">
    <property type="entry name" value="UPF0442 PROTEIN YJJB-RELATED"/>
    <property type="match status" value="1"/>
</dbReference>
<protein>
    <submittedName>
        <fullName evidence="10">Threonine/serine exporter family protein</fullName>
    </submittedName>
</protein>
<sequence length="150" mass="16919">MILDISIGFFVSLSFAILFNAPKRSLIPIIILGIGAVFIKKYMLLYNFSLEFSTFIAAFFIGSVSLYFSHLQNIPILVYAISSSIVLVPTVNAYKAMIGFIQISTHQINNQELIIQSLHYGLKTWFVFGAIAIGIVLPTQFIKKYRFKIL</sequence>
<keyword evidence="2" id="KW-1003">Cell membrane</keyword>
<dbReference type="PANTHER" id="PTHR34390:SF1">
    <property type="entry name" value="SUCCINATE TRANSPORTER SUBUNIT YJJB-RELATED"/>
    <property type="match status" value="1"/>
</dbReference>
<evidence type="ECO:0000259" key="9">
    <source>
        <dbReference type="Pfam" id="PF12821"/>
    </source>
</evidence>